<dbReference type="AlphaFoldDB" id="A0A2C6KP31"/>
<protein>
    <submittedName>
        <fullName evidence="2">Uncharacterized protein</fullName>
    </submittedName>
</protein>
<sequence>MSQKETKKEEKEKDGEELIVREEEEERIEEKETLRPFSQMLRSELSLLESLLLPFLQAFLSEQEEEGKEEEEEMRKKKKKYLLPLLQYLSQDNSDKKTRTSSSSFSLTSQDLSSVLSILLPVMRTHVEKVHADFSRFERDVAFLCSEALTHSKAYTMNYSTYSSPSSSSPMKMISSSSRRLDGRSIASEREKGAGEEEEEERKRDVERENEREEENLFIAESSSDEKKKKHDRDEEKDGEEEDKKKEEEAIEIEKQEEEQDKEKKKKLQPDALAYLSAYAYLGQGAWNRLKRLFQETASCASRFLLSPSS</sequence>
<evidence type="ECO:0000313" key="3">
    <source>
        <dbReference type="Proteomes" id="UP000221165"/>
    </source>
</evidence>
<name>A0A2C6KP31_9APIC</name>
<reference evidence="2 3" key="1">
    <citation type="journal article" date="2017" name="Int. J. Parasitol.">
        <title>The genome of the protozoan parasite Cystoisospora suis and a reverse vaccinology approach to identify vaccine candidates.</title>
        <authorList>
            <person name="Palmieri N."/>
            <person name="Shrestha A."/>
            <person name="Ruttkowski B."/>
            <person name="Beck T."/>
            <person name="Vogl C."/>
            <person name="Tomley F."/>
            <person name="Blake D.P."/>
            <person name="Joachim A."/>
        </authorList>
    </citation>
    <scope>NUCLEOTIDE SEQUENCE [LARGE SCALE GENOMIC DNA]</scope>
    <source>
        <strain evidence="2 3">Wien I</strain>
    </source>
</reference>
<evidence type="ECO:0000313" key="2">
    <source>
        <dbReference type="EMBL" id="PHJ18368.1"/>
    </source>
</evidence>
<gene>
    <name evidence="2" type="ORF">CSUI_007813</name>
</gene>
<feature type="region of interest" description="Disordered" evidence="1">
    <location>
        <begin position="1"/>
        <end position="31"/>
    </location>
</feature>
<organism evidence="2 3">
    <name type="scientific">Cystoisospora suis</name>
    <dbReference type="NCBI Taxonomy" id="483139"/>
    <lineage>
        <taxon>Eukaryota</taxon>
        <taxon>Sar</taxon>
        <taxon>Alveolata</taxon>
        <taxon>Apicomplexa</taxon>
        <taxon>Conoidasida</taxon>
        <taxon>Coccidia</taxon>
        <taxon>Eucoccidiorida</taxon>
        <taxon>Eimeriorina</taxon>
        <taxon>Sarcocystidae</taxon>
        <taxon>Cystoisospora</taxon>
    </lineage>
</organism>
<dbReference type="RefSeq" id="XP_067920076.1">
    <property type="nucleotide sequence ID" value="XM_068067956.1"/>
</dbReference>
<keyword evidence="3" id="KW-1185">Reference proteome</keyword>
<feature type="compositionally biased region" description="Basic and acidic residues" evidence="1">
    <location>
        <begin position="1"/>
        <end position="21"/>
    </location>
</feature>
<feature type="compositionally biased region" description="Basic and acidic residues" evidence="1">
    <location>
        <begin position="179"/>
        <end position="211"/>
    </location>
</feature>
<evidence type="ECO:0000256" key="1">
    <source>
        <dbReference type="SAM" id="MobiDB-lite"/>
    </source>
</evidence>
<feature type="compositionally biased region" description="Basic and acidic residues" evidence="1">
    <location>
        <begin position="224"/>
        <end position="254"/>
    </location>
</feature>
<dbReference type="Proteomes" id="UP000221165">
    <property type="component" value="Unassembled WGS sequence"/>
</dbReference>
<accession>A0A2C6KP31</accession>
<dbReference type="VEuPathDB" id="ToxoDB:CSUI_007813"/>
<dbReference type="GeneID" id="94431167"/>
<feature type="non-terminal residue" evidence="2">
    <location>
        <position position="310"/>
    </location>
</feature>
<proteinExistence type="predicted"/>
<feature type="compositionally biased region" description="Low complexity" evidence="1">
    <location>
        <begin position="160"/>
        <end position="178"/>
    </location>
</feature>
<comment type="caution">
    <text evidence="2">The sequence shown here is derived from an EMBL/GenBank/DDBJ whole genome shotgun (WGS) entry which is preliminary data.</text>
</comment>
<dbReference type="EMBL" id="MIGC01004193">
    <property type="protein sequence ID" value="PHJ18368.1"/>
    <property type="molecule type" value="Genomic_DNA"/>
</dbReference>
<feature type="region of interest" description="Disordered" evidence="1">
    <location>
        <begin position="160"/>
        <end position="268"/>
    </location>
</feature>